<protein>
    <recommendedName>
        <fullName evidence="4">Sulfotransferase</fullName>
    </recommendedName>
</protein>
<organism evidence="2 3">
    <name type="scientific">Nocardioides nanhaiensis</name>
    <dbReference type="NCBI Taxonomy" id="1476871"/>
    <lineage>
        <taxon>Bacteria</taxon>
        <taxon>Bacillati</taxon>
        <taxon>Actinomycetota</taxon>
        <taxon>Actinomycetes</taxon>
        <taxon>Propionibacteriales</taxon>
        <taxon>Nocardioidaceae</taxon>
        <taxon>Nocardioides</taxon>
    </lineage>
</organism>
<accession>A0ABP8W095</accession>
<dbReference type="Gene3D" id="3.40.50.300">
    <property type="entry name" value="P-loop containing nucleotide triphosphate hydrolases"/>
    <property type="match status" value="1"/>
</dbReference>
<keyword evidence="3" id="KW-1185">Reference proteome</keyword>
<dbReference type="InterPro" id="IPR037359">
    <property type="entry name" value="NST/OST"/>
</dbReference>
<comment type="caution">
    <text evidence="2">The sequence shown here is derived from an EMBL/GenBank/DDBJ whole genome shotgun (WGS) entry which is preliminary data.</text>
</comment>
<dbReference type="Pfam" id="PF13469">
    <property type="entry name" value="Sulfotransfer_3"/>
    <property type="match status" value="1"/>
</dbReference>
<dbReference type="RefSeq" id="WP_345263772.1">
    <property type="nucleotide sequence ID" value="NZ_BAABIM010000001.1"/>
</dbReference>
<dbReference type="InterPro" id="IPR027417">
    <property type="entry name" value="P-loop_NTPase"/>
</dbReference>
<dbReference type="Proteomes" id="UP001500621">
    <property type="component" value="Unassembled WGS sequence"/>
</dbReference>
<keyword evidence="1" id="KW-0808">Transferase</keyword>
<proteinExistence type="predicted"/>
<evidence type="ECO:0000256" key="1">
    <source>
        <dbReference type="ARBA" id="ARBA00022679"/>
    </source>
</evidence>
<dbReference type="PANTHER" id="PTHR10605">
    <property type="entry name" value="HEPARAN SULFATE SULFOTRANSFERASE"/>
    <property type="match status" value="1"/>
</dbReference>
<sequence length="283" mass="32307">MSSRSLLPPVSRRAAHLVRRRVQALRPGERELPRYFVVGVKRGGTTSLDEYVVDHPLVLRGLVEKGCRYYDVNYHRGPAWFRSHLPRSAALDRAEARLGARPIVGESSPYYCYHPEAPGRIAADVPDARLLLMLRDPVERAWSHYRYEVARGFESLPADEALAAEAQRLADPDETTRWYHHRHFSYVGRSRYAEQLRRLHEHFDPEQVLVLQSEQLFADPAAVMARVFEHLGLPAHTSADYRPHKALQEEAIPEAFRATVLAGIADDLPHLESLTGVRWPTRS</sequence>
<dbReference type="SUPFAM" id="SSF52540">
    <property type="entry name" value="P-loop containing nucleoside triphosphate hydrolases"/>
    <property type="match status" value="1"/>
</dbReference>
<evidence type="ECO:0000313" key="3">
    <source>
        <dbReference type="Proteomes" id="UP001500621"/>
    </source>
</evidence>
<evidence type="ECO:0000313" key="2">
    <source>
        <dbReference type="EMBL" id="GAA4676913.1"/>
    </source>
</evidence>
<evidence type="ECO:0008006" key="4">
    <source>
        <dbReference type="Google" id="ProtNLM"/>
    </source>
</evidence>
<reference evidence="3" key="1">
    <citation type="journal article" date="2019" name="Int. J. Syst. Evol. Microbiol.">
        <title>The Global Catalogue of Microorganisms (GCM) 10K type strain sequencing project: providing services to taxonomists for standard genome sequencing and annotation.</title>
        <authorList>
            <consortium name="The Broad Institute Genomics Platform"/>
            <consortium name="The Broad Institute Genome Sequencing Center for Infectious Disease"/>
            <person name="Wu L."/>
            <person name="Ma J."/>
        </authorList>
    </citation>
    <scope>NUCLEOTIDE SEQUENCE [LARGE SCALE GENOMIC DNA]</scope>
    <source>
        <strain evidence="3">JCM 18127</strain>
    </source>
</reference>
<gene>
    <name evidence="2" type="ORF">GCM10023226_12670</name>
</gene>
<dbReference type="PANTHER" id="PTHR10605:SF56">
    <property type="entry name" value="BIFUNCTIONAL HEPARAN SULFATE N-DEACETYLASE_N-SULFOTRANSFERASE"/>
    <property type="match status" value="1"/>
</dbReference>
<dbReference type="EMBL" id="BAABIM010000001">
    <property type="protein sequence ID" value="GAA4676913.1"/>
    <property type="molecule type" value="Genomic_DNA"/>
</dbReference>
<name>A0ABP8W095_9ACTN</name>